<proteinExistence type="predicted"/>
<sequence>MHHRTRSKSQRLSRQKSTSSVQSVHLEHIHPATAERDAQAAATQAFARARGRSATDATLWPPSRNESSNTTSHDDTHERRINDPALHRQQSIRFVPSRTSRSTQNHTATDTTSPDPNTSTPRARSTRNSGEPRPTSRASATGMVSAAKGIAGDYINTLFTGEEYYTPEDDIASAPSSYRRIRKSRSMMTSSGASIISKHYTQASTSTVGNGMPPPSAATSTLKVDENVPPSRLKAPKSMSFLRSRRDHSGLFSQNRGSVPKELSSDESARTSNNREEPLKSQPSTFFRPKSTGADKFIRKSMRDSSNDAMPVDERAPKDGSLRIRARKVSSNFKHKLKSFFSLTKGDSNEASFPPQQIEASTSHNRDLDNDEYIDEDDFPFQSAYDEAAISRVPSGVPSLHAVPSHQQLRSRQGSFESLASERRASNERSRVTSWSNSDTNTIHTTTSRKGERERQRLSIIKEDGVHISSSSARQMRADSHAMDSNANLHHLPPPIPPQPATVDSQRIYSALMKKLNNTNQHSQRNEAQRNEVQRQKSVDDFIHSGAVPPRRSSRACEIRGANVPPTIRHVPRNLQLTPPKSTQRKPTASAARPNVEVHESSFDSTSLSEQQGVPPSASAPIAYEAERVKDENDQPFPAPRIEAPTPPPRALSTRSSAFFASPTCHLFRTQSPYRRAIQDSMKTESQDSQLKSPEFNPWMRSLSSLPIRRPSACESEMDKKMQYAKSIYSSTTEEPAAASASNTSAAVDNFPTAPIAHGNATIFLDPPVYRPAPPPIPKHRVTSSASSVDWKTWLSASVSKLESPPNRIKTGALEYVVPSSRSPGHVREEAQIHDEEDQSPLEVYKPTRADGVLAPIEQNARASPQVFRPASHITSLGTYYGKGNEEAESTAIQPRNVLCSTPSVGSMGSTQEANAFTEPTKKGVFDSLRRRSLAHRPSLNTLAGNPTSKKLVKKQPGPKRYVTPTSSPRVMEGTDEQFRNVSGLPDSGDKFGITASAKTENDPYDIQGSGVLGPGIEATPQAMGSKKMVDLFLSSRRKRMASGEDGEGGEGGEVFL</sequence>
<name>A0ACB9YVK8_9PEZI</name>
<organism evidence="1 2">
    <name type="scientific">Hypoxylon rubiginosum</name>
    <dbReference type="NCBI Taxonomy" id="110542"/>
    <lineage>
        <taxon>Eukaryota</taxon>
        <taxon>Fungi</taxon>
        <taxon>Dikarya</taxon>
        <taxon>Ascomycota</taxon>
        <taxon>Pezizomycotina</taxon>
        <taxon>Sordariomycetes</taxon>
        <taxon>Xylariomycetidae</taxon>
        <taxon>Xylariales</taxon>
        <taxon>Hypoxylaceae</taxon>
        <taxon>Hypoxylon</taxon>
    </lineage>
</organism>
<evidence type="ECO:0000313" key="1">
    <source>
        <dbReference type="EMBL" id="KAI4863470.1"/>
    </source>
</evidence>
<comment type="caution">
    <text evidence="1">The sequence shown here is derived from an EMBL/GenBank/DDBJ whole genome shotgun (WGS) entry which is preliminary data.</text>
</comment>
<evidence type="ECO:0000313" key="2">
    <source>
        <dbReference type="Proteomes" id="UP001497700"/>
    </source>
</evidence>
<dbReference type="Proteomes" id="UP001497700">
    <property type="component" value="Unassembled WGS sequence"/>
</dbReference>
<dbReference type="EMBL" id="MU393503">
    <property type="protein sequence ID" value="KAI4863470.1"/>
    <property type="molecule type" value="Genomic_DNA"/>
</dbReference>
<gene>
    <name evidence="1" type="ORF">F4820DRAFT_459484</name>
</gene>
<keyword evidence="2" id="KW-1185">Reference proteome</keyword>
<reference evidence="1 2" key="1">
    <citation type="journal article" date="2022" name="New Phytol.">
        <title>Ecological generalism drives hyperdiversity of secondary metabolite gene clusters in xylarialean endophytes.</title>
        <authorList>
            <person name="Franco M.E.E."/>
            <person name="Wisecaver J.H."/>
            <person name="Arnold A.E."/>
            <person name="Ju Y.M."/>
            <person name="Slot J.C."/>
            <person name="Ahrendt S."/>
            <person name="Moore L.P."/>
            <person name="Eastman K.E."/>
            <person name="Scott K."/>
            <person name="Konkel Z."/>
            <person name="Mondo S.J."/>
            <person name="Kuo A."/>
            <person name="Hayes R.D."/>
            <person name="Haridas S."/>
            <person name="Andreopoulos B."/>
            <person name="Riley R."/>
            <person name="LaButti K."/>
            <person name="Pangilinan J."/>
            <person name="Lipzen A."/>
            <person name="Amirebrahimi M."/>
            <person name="Yan J."/>
            <person name="Adam C."/>
            <person name="Keymanesh K."/>
            <person name="Ng V."/>
            <person name="Louie K."/>
            <person name="Northen T."/>
            <person name="Drula E."/>
            <person name="Henrissat B."/>
            <person name="Hsieh H.M."/>
            <person name="Youens-Clark K."/>
            <person name="Lutzoni F."/>
            <person name="Miadlikowska J."/>
            <person name="Eastwood D.C."/>
            <person name="Hamelin R.C."/>
            <person name="Grigoriev I.V."/>
            <person name="U'Ren J.M."/>
        </authorList>
    </citation>
    <scope>NUCLEOTIDE SEQUENCE [LARGE SCALE GENOMIC DNA]</scope>
    <source>
        <strain evidence="1 2">CBS 119005</strain>
    </source>
</reference>
<protein>
    <submittedName>
        <fullName evidence="1">Uncharacterized protein</fullName>
    </submittedName>
</protein>
<accession>A0ACB9YVK8</accession>